<reference evidence="2 3" key="1">
    <citation type="submission" date="2024-01" db="EMBL/GenBank/DDBJ databases">
        <title>Genome assemblies of Stephania.</title>
        <authorList>
            <person name="Yang L."/>
        </authorList>
    </citation>
    <scope>NUCLEOTIDE SEQUENCE [LARGE SCALE GENOMIC DNA]</scope>
    <source>
        <strain evidence="2">QJT</strain>
        <tissue evidence="2">Leaf</tissue>
    </source>
</reference>
<organism evidence="2 3">
    <name type="scientific">Stephania japonica</name>
    <dbReference type="NCBI Taxonomy" id="461633"/>
    <lineage>
        <taxon>Eukaryota</taxon>
        <taxon>Viridiplantae</taxon>
        <taxon>Streptophyta</taxon>
        <taxon>Embryophyta</taxon>
        <taxon>Tracheophyta</taxon>
        <taxon>Spermatophyta</taxon>
        <taxon>Magnoliopsida</taxon>
        <taxon>Ranunculales</taxon>
        <taxon>Menispermaceae</taxon>
        <taxon>Menispermoideae</taxon>
        <taxon>Cissampelideae</taxon>
        <taxon>Stephania</taxon>
    </lineage>
</organism>
<name>A0AAP0KQL8_9MAGN</name>
<gene>
    <name evidence="2" type="ORF">Sjap_003317</name>
</gene>
<evidence type="ECO:0000313" key="3">
    <source>
        <dbReference type="Proteomes" id="UP001417504"/>
    </source>
</evidence>
<protein>
    <submittedName>
        <fullName evidence="2">Uncharacterized protein</fullName>
    </submittedName>
</protein>
<evidence type="ECO:0000256" key="1">
    <source>
        <dbReference type="SAM" id="MobiDB-lite"/>
    </source>
</evidence>
<evidence type="ECO:0000313" key="2">
    <source>
        <dbReference type="EMBL" id="KAK9155837.1"/>
    </source>
</evidence>
<feature type="compositionally biased region" description="Basic and acidic residues" evidence="1">
    <location>
        <begin position="1"/>
        <end position="13"/>
    </location>
</feature>
<dbReference type="Proteomes" id="UP001417504">
    <property type="component" value="Unassembled WGS sequence"/>
</dbReference>
<feature type="compositionally biased region" description="Polar residues" evidence="1">
    <location>
        <begin position="96"/>
        <end position="105"/>
    </location>
</feature>
<dbReference type="AlphaFoldDB" id="A0AAP0KQL8"/>
<feature type="compositionally biased region" description="Gly residues" evidence="1">
    <location>
        <begin position="17"/>
        <end position="35"/>
    </location>
</feature>
<feature type="region of interest" description="Disordered" evidence="1">
    <location>
        <begin position="1"/>
        <end position="141"/>
    </location>
</feature>
<proteinExistence type="predicted"/>
<comment type="caution">
    <text evidence="2">The sequence shown here is derived from an EMBL/GenBank/DDBJ whole genome shotgun (WGS) entry which is preliminary data.</text>
</comment>
<keyword evidence="3" id="KW-1185">Reference proteome</keyword>
<dbReference type="EMBL" id="JBBNAE010000001">
    <property type="protein sequence ID" value="KAK9155837.1"/>
    <property type="molecule type" value="Genomic_DNA"/>
</dbReference>
<sequence>MEERVVRLTDGRRISRGAGGDGVTARPGIGGGGRAGRTSSGGKLAAVTSKTSPVEGRAATRRSSSLSKSRSRRGGEEGWFPPLLRPHSYLYGAPTSRHSSASLTYPPTAAESGGSDLLASRWRSPPMRGSDEGRWWSGSRRGAKAPLYDRDASFPLTRLTG</sequence>
<accession>A0AAP0KQL8</accession>